<dbReference type="RefSeq" id="WP_413781652.1">
    <property type="nucleotide sequence ID" value="NZ_JAUOZS010000001.1"/>
</dbReference>
<dbReference type="PANTHER" id="PTHR34293:SF1">
    <property type="entry name" value="HTH-TYPE TRANSCRIPTIONAL REGULATOR TRMBL2"/>
    <property type="match status" value="1"/>
</dbReference>
<dbReference type="SUPFAM" id="SSF56024">
    <property type="entry name" value="Phospholipase D/nuclease"/>
    <property type="match status" value="1"/>
</dbReference>
<evidence type="ECO:0000259" key="2">
    <source>
        <dbReference type="Pfam" id="PF01978"/>
    </source>
</evidence>
<accession>A0ABU3P2D2</accession>
<comment type="caution">
    <text evidence="3">The sequence shown here is derived from an EMBL/GenBank/DDBJ whole genome shotgun (WGS) entry which is preliminary data.</text>
</comment>
<proteinExistence type="predicted"/>
<keyword evidence="1" id="KW-0175">Coiled coil</keyword>
<dbReference type="EMBL" id="JAUOZS010000001">
    <property type="protein sequence ID" value="MDT8903193.1"/>
    <property type="molecule type" value="Genomic_DNA"/>
</dbReference>
<name>A0ABU3P2D2_9FIRM</name>
<dbReference type="Proteomes" id="UP001254848">
    <property type="component" value="Unassembled WGS sequence"/>
</dbReference>
<evidence type="ECO:0000313" key="3">
    <source>
        <dbReference type="EMBL" id="MDT8903193.1"/>
    </source>
</evidence>
<dbReference type="Gene3D" id="3.30.870.10">
    <property type="entry name" value="Endonuclease Chain A"/>
    <property type="match status" value="1"/>
</dbReference>
<evidence type="ECO:0000313" key="4">
    <source>
        <dbReference type="Proteomes" id="UP001254848"/>
    </source>
</evidence>
<dbReference type="Pfam" id="PF01978">
    <property type="entry name" value="TrmB"/>
    <property type="match status" value="1"/>
</dbReference>
<gene>
    <name evidence="3" type="ORF">Q4T40_18310</name>
</gene>
<dbReference type="PANTHER" id="PTHR34293">
    <property type="entry name" value="HTH-TYPE TRANSCRIPTIONAL REGULATOR TRMBL2"/>
    <property type="match status" value="1"/>
</dbReference>
<feature type="domain" description="Transcription regulator TrmB N-terminal" evidence="2">
    <location>
        <begin position="9"/>
        <end position="75"/>
    </location>
</feature>
<organism evidence="3 4">
    <name type="scientific">Anaeroselena agilis</name>
    <dbReference type="NCBI Taxonomy" id="3063788"/>
    <lineage>
        <taxon>Bacteria</taxon>
        <taxon>Bacillati</taxon>
        <taxon>Bacillota</taxon>
        <taxon>Negativicutes</taxon>
        <taxon>Acetonemataceae</taxon>
        <taxon>Anaeroselena</taxon>
    </lineage>
</organism>
<reference evidence="3 4" key="1">
    <citation type="submission" date="2023-07" db="EMBL/GenBank/DDBJ databases">
        <title>The novel representative of Negativicutes class, Anaeroselena agilis gen. nov. sp. nov.</title>
        <authorList>
            <person name="Prokofeva M.I."/>
            <person name="Elcheninov A.G."/>
            <person name="Klyukina A."/>
            <person name="Kublanov I.V."/>
            <person name="Frolov E.N."/>
            <person name="Podosokorskaya O.A."/>
        </authorList>
    </citation>
    <scope>NUCLEOTIDE SEQUENCE [LARGE SCALE GENOMIC DNA]</scope>
    <source>
        <strain evidence="3 4">4137-cl</strain>
    </source>
</reference>
<dbReference type="Gene3D" id="1.10.10.10">
    <property type="entry name" value="Winged helix-like DNA-binding domain superfamily/Winged helix DNA-binding domain"/>
    <property type="match status" value="1"/>
</dbReference>
<dbReference type="CDD" id="cd09124">
    <property type="entry name" value="PLDc_like_TrmB_middle"/>
    <property type="match status" value="1"/>
</dbReference>
<dbReference type="InterPro" id="IPR036388">
    <property type="entry name" value="WH-like_DNA-bd_sf"/>
</dbReference>
<evidence type="ECO:0000256" key="1">
    <source>
        <dbReference type="SAM" id="Coils"/>
    </source>
</evidence>
<sequence>MKSEVVSILQQLNFTEYEAKAYLALLEKAPLSGYAISLNSGVPRSKIYEVLSALVSRGDILVSQESTPQYLPLPPDELIARRKHRAENTYHVARKALRRFAVTAQHRETIWNIAGHEAIIARVRDEIGRAERRVLLEVWSDDALELRDALEEAARKGVKILIVAYGALDFPFATVYQHYMPEEITAEYGGRWIVSSIDDREIIAGIVSLGAESRAAWTGHPGLVMPITEVIIHDIYIMEIMSVFGRELEAKFGPNLTDLRRKFLLEPNGKKHYLPLD</sequence>
<dbReference type="InterPro" id="IPR002831">
    <property type="entry name" value="Tscrpt_reg_TrmB_N"/>
</dbReference>
<protein>
    <submittedName>
        <fullName evidence="3">TrmB family transcriptional regulator</fullName>
    </submittedName>
</protein>
<dbReference type="InterPro" id="IPR051797">
    <property type="entry name" value="TrmB-like"/>
</dbReference>
<feature type="coiled-coil region" evidence="1">
    <location>
        <begin position="113"/>
        <end position="156"/>
    </location>
</feature>
<keyword evidence="4" id="KW-1185">Reference proteome</keyword>